<accession>A0ACB5RA82</accession>
<comment type="caution">
    <text evidence="1">The sequence shown here is derived from an EMBL/GenBank/DDBJ whole genome shotgun (WGS) entry which is preliminary data.</text>
</comment>
<sequence length="171" mass="19772">MKYDNLNIDIKLPLDGMGIVFYSDGAVKDIKEGYNYFQNEYSEPEQVAKHVKKGDIVGFCTGSGGDYTLKFRSGYPTEEVDELYPLQIRLAIDVEGNRICIKDLFWLMDWDSYCPEEQQVEIEKGIYHITLCTVKPKSGIWGDDQTIYVYLNRLNEMPQLAWEGVPMLFKD</sequence>
<evidence type="ECO:0000313" key="1">
    <source>
        <dbReference type="EMBL" id="GKX65945.1"/>
    </source>
</evidence>
<organism evidence="1 2">
    <name type="scientific">Inconstantimicrobium mannanitabidum</name>
    <dbReference type="NCBI Taxonomy" id="1604901"/>
    <lineage>
        <taxon>Bacteria</taxon>
        <taxon>Bacillati</taxon>
        <taxon>Bacillota</taxon>
        <taxon>Clostridia</taxon>
        <taxon>Eubacteriales</taxon>
        <taxon>Clostridiaceae</taxon>
        <taxon>Inconstantimicrobium</taxon>
    </lineage>
</organism>
<proteinExistence type="predicted"/>
<name>A0ACB5RA82_9CLOT</name>
<gene>
    <name evidence="1" type="ORF">rsdtw13_12030</name>
</gene>
<protein>
    <submittedName>
        <fullName evidence="1">Uncharacterized protein</fullName>
    </submittedName>
</protein>
<evidence type="ECO:0000313" key="2">
    <source>
        <dbReference type="Proteomes" id="UP001058074"/>
    </source>
</evidence>
<dbReference type="EMBL" id="BROD01000001">
    <property type="protein sequence ID" value="GKX65945.1"/>
    <property type="molecule type" value="Genomic_DNA"/>
</dbReference>
<keyword evidence="2" id="KW-1185">Reference proteome</keyword>
<reference evidence="1" key="1">
    <citation type="journal article" date="2025" name="Int. J. Syst. Evol. Microbiol.">
        <title>Inconstantimicrobium mannanitabidum sp. nov., a novel member of the family Clostridiaceae isolated from anoxic soil under the treatment of reductive soil disinfestation.</title>
        <authorList>
            <person name="Ueki A."/>
            <person name="Tonouchi A."/>
            <person name="Honma S."/>
            <person name="Kaku N."/>
            <person name="Ueki K."/>
        </authorList>
    </citation>
    <scope>NUCLEOTIDE SEQUENCE</scope>
    <source>
        <strain evidence="1">TW13</strain>
    </source>
</reference>
<dbReference type="Proteomes" id="UP001058074">
    <property type="component" value="Unassembled WGS sequence"/>
</dbReference>